<evidence type="ECO:0000313" key="2">
    <source>
        <dbReference type="Proteomes" id="UP001443914"/>
    </source>
</evidence>
<comment type="caution">
    <text evidence="1">The sequence shown here is derived from an EMBL/GenBank/DDBJ whole genome shotgun (WGS) entry which is preliminary data.</text>
</comment>
<keyword evidence="2" id="KW-1185">Reference proteome</keyword>
<evidence type="ECO:0000313" key="1">
    <source>
        <dbReference type="EMBL" id="KAK9724073.1"/>
    </source>
</evidence>
<sequence>MDSKQTHFGFEEEMRELDEDLKDKIKGFAKAWGELLIDLSIGCKDIVQQSLSAEDSYVVKKLGPYFSRVSSNLGFLNEYLPVDRDPLHAWPVIFFVFILNLAGNSCF</sequence>
<dbReference type="AlphaFoldDB" id="A0AAW1KU56"/>
<dbReference type="EMBL" id="JBDFQZ010000005">
    <property type="protein sequence ID" value="KAK9724073.1"/>
    <property type="molecule type" value="Genomic_DNA"/>
</dbReference>
<name>A0AAW1KU56_SAPOF</name>
<gene>
    <name evidence="1" type="ORF">RND81_05G045900</name>
</gene>
<dbReference type="Proteomes" id="UP001443914">
    <property type="component" value="Unassembled WGS sequence"/>
</dbReference>
<accession>A0AAW1KU56</accession>
<organism evidence="1 2">
    <name type="scientific">Saponaria officinalis</name>
    <name type="common">Common soapwort</name>
    <name type="synonym">Lychnis saponaria</name>
    <dbReference type="NCBI Taxonomy" id="3572"/>
    <lineage>
        <taxon>Eukaryota</taxon>
        <taxon>Viridiplantae</taxon>
        <taxon>Streptophyta</taxon>
        <taxon>Embryophyta</taxon>
        <taxon>Tracheophyta</taxon>
        <taxon>Spermatophyta</taxon>
        <taxon>Magnoliopsida</taxon>
        <taxon>eudicotyledons</taxon>
        <taxon>Gunneridae</taxon>
        <taxon>Pentapetalae</taxon>
        <taxon>Caryophyllales</taxon>
        <taxon>Caryophyllaceae</taxon>
        <taxon>Caryophylleae</taxon>
        <taxon>Saponaria</taxon>
    </lineage>
</organism>
<proteinExistence type="predicted"/>
<protein>
    <submittedName>
        <fullName evidence="1">Uncharacterized protein</fullName>
    </submittedName>
</protein>
<reference evidence="1" key="1">
    <citation type="submission" date="2024-03" db="EMBL/GenBank/DDBJ databases">
        <title>WGS assembly of Saponaria officinalis var. Norfolk2.</title>
        <authorList>
            <person name="Jenkins J."/>
            <person name="Shu S."/>
            <person name="Grimwood J."/>
            <person name="Barry K."/>
            <person name="Goodstein D."/>
            <person name="Schmutz J."/>
            <person name="Leebens-Mack J."/>
            <person name="Osbourn A."/>
        </authorList>
    </citation>
    <scope>NUCLEOTIDE SEQUENCE [LARGE SCALE GENOMIC DNA]</scope>
    <source>
        <strain evidence="1">JIC</strain>
    </source>
</reference>